<dbReference type="HAMAP" id="MF_01008">
    <property type="entry name" value="MraZ"/>
    <property type="match status" value="1"/>
</dbReference>
<feature type="domain" description="SpoVT-AbrB" evidence="8">
    <location>
        <begin position="81"/>
        <end position="124"/>
    </location>
</feature>
<sequence>MVFKGQAEYSVDSKGRVTIPAKMRSVLNPEAKNTFTITRGFEECIFLYPLDQWTQIEDEIGGLNMFNADARGFVRAIMMWADEAALDGQGRVSIPKPLVEYAAIDDKALIIGAFDHVEIWDPDRFNAYLNEQPDDYETLAERVMGM</sequence>
<organism evidence="9 10">
    <name type="scientific">Longibacter salinarum</name>
    <dbReference type="NCBI Taxonomy" id="1850348"/>
    <lineage>
        <taxon>Bacteria</taxon>
        <taxon>Pseudomonadati</taxon>
        <taxon>Rhodothermota</taxon>
        <taxon>Rhodothermia</taxon>
        <taxon>Rhodothermales</taxon>
        <taxon>Salisaetaceae</taxon>
        <taxon>Longibacter</taxon>
    </lineage>
</organism>
<dbReference type="GO" id="GO:2000143">
    <property type="term" value="P:negative regulation of DNA-templated transcription initiation"/>
    <property type="evidence" value="ECO:0007669"/>
    <property type="project" value="TreeGrafter"/>
</dbReference>
<dbReference type="InterPro" id="IPR035642">
    <property type="entry name" value="MraZ_N"/>
</dbReference>
<evidence type="ECO:0000256" key="7">
    <source>
        <dbReference type="HAMAP-Rule" id="MF_01008"/>
    </source>
</evidence>
<dbReference type="GO" id="GO:0005737">
    <property type="term" value="C:cytoplasm"/>
    <property type="evidence" value="ECO:0007669"/>
    <property type="project" value="UniProtKB-UniRule"/>
</dbReference>
<evidence type="ECO:0000256" key="5">
    <source>
        <dbReference type="ARBA" id="ARBA00023125"/>
    </source>
</evidence>
<dbReference type="CDD" id="cd16321">
    <property type="entry name" value="MraZ_C"/>
    <property type="match status" value="1"/>
</dbReference>
<dbReference type="InterPro" id="IPR020603">
    <property type="entry name" value="MraZ_dom"/>
</dbReference>
<dbReference type="Proteomes" id="UP000220102">
    <property type="component" value="Unassembled WGS sequence"/>
</dbReference>
<keyword evidence="5 7" id="KW-0238">DNA-binding</keyword>
<dbReference type="InterPro" id="IPR035644">
    <property type="entry name" value="MraZ_C"/>
</dbReference>
<dbReference type="AlphaFoldDB" id="A0A2A8CXF2"/>
<dbReference type="PANTHER" id="PTHR34701">
    <property type="entry name" value="TRANSCRIPTIONAL REGULATOR MRAZ"/>
    <property type="match status" value="1"/>
</dbReference>
<evidence type="ECO:0000256" key="6">
    <source>
        <dbReference type="ARBA" id="ARBA00023163"/>
    </source>
</evidence>
<comment type="subcellular location">
    <subcellularLocation>
        <location evidence="7">Cytoplasm</location>
        <location evidence="7">Nucleoid</location>
    </subcellularLocation>
</comment>
<evidence type="ECO:0000256" key="2">
    <source>
        <dbReference type="ARBA" id="ARBA00022490"/>
    </source>
</evidence>
<dbReference type="InterPro" id="IPR003444">
    <property type="entry name" value="MraZ"/>
</dbReference>
<reference evidence="9 10" key="1">
    <citation type="submission" date="2017-10" db="EMBL/GenBank/DDBJ databases">
        <title>Draft genome of Longibacter Salinarum.</title>
        <authorList>
            <person name="Goh K.M."/>
            <person name="Shamsir M.S."/>
            <person name="Lim S.W."/>
        </authorList>
    </citation>
    <scope>NUCLEOTIDE SEQUENCE [LARGE SCALE GENOMIC DNA]</scope>
    <source>
        <strain evidence="9 10">KCTC 52045</strain>
    </source>
</reference>
<comment type="subunit">
    <text evidence="7">Forms oligomers.</text>
</comment>
<dbReference type="Pfam" id="PF02381">
    <property type="entry name" value="MraZ"/>
    <property type="match status" value="2"/>
</dbReference>
<evidence type="ECO:0000256" key="1">
    <source>
        <dbReference type="ARBA" id="ARBA00013860"/>
    </source>
</evidence>
<dbReference type="SUPFAM" id="SSF89447">
    <property type="entry name" value="AbrB/MazE/MraZ-like"/>
    <property type="match status" value="1"/>
</dbReference>
<dbReference type="InterPro" id="IPR037914">
    <property type="entry name" value="SpoVT-AbrB_sf"/>
</dbReference>
<proteinExistence type="inferred from homology"/>
<dbReference type="InterPro" id="IPR038619">
    <property type="entry name" value="MraZ_sf"/>
</dbReference>
<evidence type="ECO:0000256" key="3">
    <source>
        <dbReference type="ARBA" id="ARBA00022737"/>
    </source>
</evidence>
<accession>A0A2A8CXF2</accession>
<evidence type="ECO:0000313" key="9">
    <source>
        <dbReference type="EMBL" id="PEN13264.1"/>
    </source>
</evidence>
<comment type="caution">
    <text evidence="9">The sequence shown here is derived from an EMBL/GenBank/DDBJ whole genome shotgun (WGS) entry which is preliminary data.</text>
</comment>
<comment type="similarity">
    <text evidence="7">Belongs to the MraZ family.</text>
</comment>
<name>A0A2A8CXF2_9BACT</name>
<dbReference type="RefSeq" id="WP_098075856.1">
    <property type="nucleotide sequence ID" value="NZ_PDEQ01000005.1"/>
</dbReference>
<keyword evidence="3" id="KW-0677">Repeat</keyword>
<evidence type="ECO:0000313" key="10">
    <source>
        <dbReference type="Proteomes" id="UP000220102"/>
    </source>
</evidence>
<feature type="domain" description="SpoVT-AbrB" evidence="8">
    <location>
        <begin position="6"/>
        <end position="52"/>
    </location>
</feature>
<evidence type="ECO:0000259" key="8">
    <source>
        <dbReference type="PROSITE" id="PS51740"/>
    </source>
</evidence>
<evidence type="ECO:0000256" key="4">
    <source>
        <dbReference type="ARBA" id="ARBA00023015"/>
    </source>
</evidence>
<dbReference type="OrthoDB" id="9807753at2"/>
<dbReference type="Gene3D" id="3.40.1550.20">
    <property type="entry name" value="Transcriptional regulator MraZ domain"/>
    <property type="match status" value="1"/>
</dbReference>
<dbReference type="NCBIfam" id="TIGR00242">
    <property type="entry name" value="division/cell wall cluster transcriptional repressor MraZ"/>
    <property type="match status" value="1"/>
</dbReference>
<dbReference type="PANTHER" id="PTHR34701:SF1">
    <property type="entry name" value="TRANSCRIPTIONAL REGULATOR MRAZ"/>
    <property type="match status" value="1"/>
</dbReference>
<keyword evidence="10" id="KW-1185">Reference proteome</keyword>
<gene>
    <name evidence="7 9" type="primary">mraZ</name>
    <name evidence="9" type="ORF">CRI94_11530</name>
</gene>
<keyword evidence="4 7" id="KW-0805">Transcription regulation</keyword>
<dbReference type="CDD" id="cd16320">
    <property type="entry name" value="MraZ_N"/>
    <property type="match status" value="1"/>
</dbReference>
<dbReference type="EMBL" id="PDEQ01000005">
    <property type="protein sequence ID" value="PEN13264.1"/>
    <property type="molecule type" value="Genomic_DNA"/>
</dbReference>
<dbReference type="GO" id="GO:0000976">
    <property type="term" value="F:transcription cis-regulatory region binding"/>
    <property type="evidence" value="ECO:0007669"/>
    <property type="project" value="TreeGrafter"/>
</dbReference>
<protein>
    <recommendedName>
        <fullName evidence="1 7">Transcriptional regulator MraZ</fullName>
    </recommendedName>
</protein>
<dbReference type="GO" id="GO:0003700">
    <property type="term" value="F:DNA-binding transcription factor activity"/>
    <property type="evidence" value="ECO:0007669"/>
    <property type="project" value="UniProtKB-UniRule"/>
</dbReference>
<keyword evidence="6 7" id="KW-0804">Transcription</keyword>
<dbReference type="PROSITE" id="PS51740">
    <property type="entry name" value="SPOVT_ABRB"/>
    <property type="match status" value="2"/>
</dbReference>
<keyword evidence="2 7" id="KW-0963">Cytoplasm</keyword>
<dbReference type="GO" id="GO:0009295">
    <property type="term" value="C:nucleoid"/>
    <property type="evidence" value="ECO:0007669"/>
    <property type="project" value="UniProtKB-SubCell"/>
</dbReference>
<dbReference type="InterPro" id="IPR007159">
    <property type="entry name" value="SpoVT-AbrB_dom"/>
</dbReference>